<dbReference type="SUPFAM" id="SSF56436">
    <property type="entry name" value="C-type lectin-like"/>
    <property type="match status" value="1"/>
</dbReference>
<evidence type="ECO:0000259" key="4">
    <source>
        <dbReference type="PROSITE" id="PS50041"/>
    </source>
</evidence>
<feature type="domain" description="C-type lectin" evidence="4">
    <location>
        <begin position="92"/>
        <end position="195"/>
    </location>
</feature>
<dbReference type="AlphaFoldDB" id="A0A9L0IBN8"/>
<dbReference type="GO" id="GO:0072678">
    <property type="term" value="P:T cell migration"/>
    <property type="evidence" value="ECO:0007669"/>
    <property type="project" value="Ensembl"/>
</dbReference>
<dbReference type="GO" id="GO:0071466">
    <property type="term" value="P:cellular response to xenobiotic stimulus"/>
    <property type="evidence" value="ECO:0007669"/>
    <property type="project" value="Ensembl"/>
</dbReference>
<dbReference type="Gene3D" id="3.10.100.10">
    <property type="entry name" value="Mannose-Binding Protein A, subunit A"/>
    <property type="match status" value="1"/>
</dbReference>
<reference evidence="5" key="2">
    <citation type="submission" date="2025-08" db="UniProtKB">
        <authorList>
            <consortium name="Ensembl"/>
        </authorList>
    </citation>
    <scope>IDENTIFICATION</scope>
</reference>
<evidence type="ECO:0000256" key="1">
    <source>
        <dbReference type="ARBA" id="ARBA00004401"/>
    </source>
</evidence>
<dbReference type="GeneTree" id="ENSGT00940000161987"/>
<dbReference type="CDD" id="cd03593">
    <property type="entry name" value="CLECT_NK_receptors_like"/>
    <property type="match status" value="1"/>
</dbReference>
<reference evidence="5" key="3">
    <citation type="submission" date="2025-09" db="UniProtKB">
        <authorList>
            <consortium name="Ensembl"/>
        </authorList>
    </citation>
    <scope>IDENTIFICATION</scope>
</reference>
<dbReference type="RefSeq" id="XP_014706430.1">
    <property type="nucleotide sequence ID" value="XM_014850944.3"/>
</dbReference>
<dbReference type="InterPro" id="IPR050828">
    <property type="entry name" value="C-type_lectin/matrix_domain"/>
</dbReference>
<keyword evidence="3" id="KW-0812">Transmembrane</keyword>
<dbReference type="GO" id="GO:0042802">
    <property type="term" value="F:identical protein binding"/>
    <property type="evidence" value="ECO:0007669"/>
    <property type="project" value="Ensembl"/>
</dbReference>
<dbReference type="KEGG" id="eai:106837418"/>
<dbReference type="PROSITE" id="PS50041">
    <property type="entry name" value="C_TYPE_LECTIN_2"/>
    <property type="match status" value="1"/>
</dbReference>
<evidence type="ECO:0000313" key="6">
    <source>
        <dbReference type="Proteomes" id="UP000694387"/>
    </source>
</evidence>
<feature type="transmembrane region" description="Helical" evidence="3">
    <location>
        <begin position="44"/>
        <end position="66"/>
    </location>
</feature>
<dbReference type="SMART" id="SM00034">
    <property type="entry name" value="CLECT"/>
    <property type="match status" value="1"/>
</dbReference>
<gene>
    <name evidence="5" type="primary">CD69</name>
</gene>
<dbReference type="PANTHER" id="PTHR45710">
    <property type="entry name" value="C-TYPE LECTIN DOMAIN-CONTAINING PROTEIN 180"/>
    <property type="match status" value="1"/>
</dbReference>
<organism evidence="5 6">
    <name type="scientific">Equus asinus</name>
    <name type="common">Donkey</name>
    <name type="synonym">Equus africanus asinus</name>
    <dbReference type="NCBI Taxonomy" id="9793"/>
    <lineage>
        <taxon>Eukaryota</taxon>
        <taxon>Metazoa</taxon>
        <taxon>Chordata</taxon>
        <taxon>Craniata</taxon>
        <taxon>Vertebrata</taxon>
        <taxon>Euteleostomi</taxon>
        <taxon>Mammalia</taxon>
        <taxon>Eutheria</taxon>
        <taxon>Laurasiatheria</taxon>
        <taxon>Perissodactyla</taxon>
        <taxon>Equidae</taxon>
        <taxon>Equus</taxon>
    </lineage>
</organism>
<protein>
    <submittedName>
        <fullName evidence="5">CD69 molecule</fullName>
    </submittedName>
</protein>
<keyword evidence="3" id="KW-0472">Membrane</keyword>
<comment type="subcellular location">
    <subcellularLocation>
        <location evidence="1">Cell membrane</location>
        <topology evidence="1">Single-pass type II membrane protein</topology>
    </subcellularLocation>
</comment>
<dbReference type="CTD" id="969"/>
<dbReference type="OrthoDB" id="10059571at2759"/>
<sequence>MNSEDCSITENSALHVERGQQSNATSPHFATHREGYLQVPVPCAVLNVVIITVLIISLIALSVGQYNCPGQHTSSRPSESQLSLCSGGWIRHQRKCYFASTMTGNWTLAQNVCSKHGATLTLVDSEEEMMFLRQYVGRAEHWIRVKNETGHSQKRLNGKELNNWSNITESENCSFLGSIDVGRTECDKNLHWICSKPSH</sequence>
<keyword evidence="3" id="KW-1133">Transmembrane helix</keyword>
<keyword evidence="2" id="KW-0430">Lectin</keyword>
<dbReference type="GO" id="GO:0030246">
    <property type="term" value="F:carbohydrate binding"/>
    <property type="evidence" value="ECO:0007669"/>
    <property type="project" value="UniProtKB-KW"/>
</dbReference>
<keyword evidence="6" id="KW-1185">Reference proteome</keyword>
<dbReference type="GO" id="GO:2000405">
    <property type="term" value="P:negative regulation of T cell migration"/>
    <property type="evidence" value="ECO:0007669"/>
    <property type="project" value="Ensembl"/>
</dbReference>
<reference evidence="5 6" key="1">
    <citation type="journal article" date="2020" name="Nat. Commun.">
        <title>Donkey genomes provide new insights into domestication and selection for coat color.</title>
        <authorList>
            <person name="Wang"/>
            <person name="C."/>
            <person name="Li"/>
            <person name="H."/>
            <person name="Guo"/>
            <person name="Y."/>
            <person name="Huang"/>
            <person name="J."/>
            <person name="Sun"/>
            <person name="Y."/>
            <person name="Min"/>
            <person name="J."/>
            <person name="Wang"/>
            <person name="J."/>
            <person name="Fang"/>
            <person name="X."/>
            <person name="Zhao"/>
            <person name="Z."/>
            <person name="Wang"/>
            <person name="S."/>
            <person name="Zhang"/>
            <person name="Y."/>
            <person name="Liu"/>
            <person name="Q."/>
            <person name="Jiang"/>
            <person name="Q."/>
            <person name="Wang"/>
            <person name="X."/>
            <person name="Guo"/>
            <person name="Y."/>
            <person name="Yang"/>
            <person name="C."/>
            <person name="Wang"/>
            <person name="Y."/>
            <person name="Tian"/>
            <person name="F."/>
            <person name="Zhuang"/>
            <person name="G."/>
            <person name="Fan"/>
            <person name="Y."/>
            <person name="Gao"/>
            <person name="Q."/>
            <person name="Li"/>
            <person name="Y."/>
            <person name="Ju"/>
            <person name="Z."/>
            <person name="Li"/>
            <person name="J."/>
            <person name="Li"/>
            <person name="R."/>
            <person name="Hou"/>
            <person name="M."/>
            <person name="Yang"/>
            <person name="G."/>
            <person name="Liu"/>
            <person name="G."/>
            <person name="Liu"/>
            <person name="W."/>
            <person name="Guo"/>
            <person name="J."/>
            <person name="Pan"/>
            <person name="S."/>
            <person name="Fan"/>
            <person name="G."/>
            <person name="Zhang"/>
            <person name="W."/>
            <person name="Zhang"/>
            <person name="R."/>
            <person name="Yu"/>
            <person name="J."/>
            <person name="Zhang"/>
            <person name="X."/>
            <person name="Yin"/>
            <person name="Q."/>
            <person name="Ji"/>
            <person name="C."/>
            <person name="Jin"/>
            <person name="Y."/>
            <person name="Yue"/>
            <person name="G."/>
            <person name="Liu"/>
            <person name="M."/>
            <person name="Xu"/>
            <person name="J."/>
            <person name="Liu"/>
            <person name="S."/>
            <person name="Jordana"/>
            <person name="J."/>
            <person name="Noce"/>
            <person name="A."/>
            <person name="Amills"/>
            <person name="M."/>
            <person name="Wu"/>
            <person name="D.D."/>
            <person name="Li"/>
            <person name="S."/>
            <person name="Zhou"/>
            <person name="X. and Zhong"/>
            <person name="J."/>
        </authorList>
    </citation>
    <scope>NUCLEOTIDE SEQUENCE [LARGE SCALE GENOMIC DNA]</scope>
</reference>
<dbReference type="InterPro" id="IPR033992">
    <property type="entry name" value="NKR-like_CTLD"/>
</dbReference>
<dbReference type="Proteomes" id="UP000694387">
    <property type="component" value="Chromosome 22"/>
</dbReference>
<dbReference type="GO" id="GO:0032991">
    <property type="term" value="C:protein-containing complex"/>
    <property type="evidence" value="ECO:0007669"/>
    <property type="project" value="Ensembl"/>
</dbReference>
<dbReference type="GO" id="GO:2000329">
    <property type="term" value="P:negative regulation of T-helper 17 cell lineage commitment"/>
    <property type="evidence" value="ECO:0007669"/>
    <property type="project" value="Ensembl"/>
</dbReference>
<dbReference type="GO" id="GO:0009897">
    <property type="term" value="C:external side of plasma membrane"/>
    <property type="evidence" value="ECO:0007669"/>
    <property type="project" value="Ensembl"/>
</dbReference>
<dbReference type="PANTHER" id="PTHR45710:SF31">
    <property type="entry name" value="EARLY ACTIVATION ANTIGEN CD69"/>
    <property type="match status" value="1"/>
</dbReference>
<evidence type="ECO:0000313" key="5">
    <source>
        <dbReference type="Ensembl" id="ENSEASP00005034492.1"/>
    </source>
</evidence>
<dbReference type="InterPro" id="IPR016187">
    <property type="entry name" value="CTDL_fold"/>
</dbReference>
<name>A0A9L0IBN8_EQUAS</name>
<dbReference type="GO" id="GO:0004888">
    <property type="term" value="F:transmembrane signaling receptor activity"/>
    <property type="evidence" value="ECO:0007669"/>
    <property type="project" value="Ensembl"/>
</dbReference>
<accession>A0A9L0IBN8</accession>
<dbReference type="GO" id="GO:0003376">
    <property type="term" value="P:sphingosine-1-phosphate receptor signaling pathway"/>
    <property type="evidence" value="ECO:0007669"/>
    <property type="project" value="Ensembl"/>
</dbReference>
<dbReference type="GeneID" id="106837418"/>
<evidence type="ECO:0000256" key="3">
    <source>
        <dbReference type="SAM" id="Phobius"/>
    </source>
</evidence>
<proteinExistence type="predicted"/>
<dbReference type="Ensembl" id="ENSEAST00005083004.1">
    <property type="protein sequence ID" value="ENSEASP00005034492.1"/>
    <property type="gene ID" value="ENSEASG00005025939.1"/>
</dbReference>
<evidence type="ECO:0000256" key="2">
    <source>
        <dbReference type="ARBA" id="ARBA00022734"/>
    </source>
</evidence>
<dbReference type="GO" id="GO:0140313">
    <property type="term" value="F:molecular sequestering activity"/>
    <property type="evidence" value="ECO:0007669"/>
    <property type="project" value="Ensembl"/>
</dbReference>
<dbReference type="Pfam" id="PF00059">
    <property type="entry name" value="Lectin_C"/>
    <property type="match status" value="1"/>
</dbReference>
<dbReference type="InterPro" id="IPR016186">
    <property type="entry name" value="C-type_lectin-like/link_sf"/>
</dbReference>
<dbReference type="InterPro" id="IPR001304">
    <property type="entry name" value="C-type_lectin-like"/>
</dbReference>